<name>A0A7N0T599_KALFE</name>
<dbReference type="Gramene" id="Kaladp0024s0053.1.v1.1">
    <property type="protein sequence ID" value="Kaladp0024s0053.1.v1.1"/>
    <property type="gene ID" value="Kaladp0024s0053.v1.1"/>
</dbReference>
<dbReference type="GO" id="GO:0004672">
    <property type="term" value="F:protein kinase activity"/>
    <property type="evidence" value="ECO:0007669"/>
    <property type="project" value="InterPro"/>
</dbReference>
<dbReference type="Gene3D" id="1.10.510.10">
    <property type="entry name" value="Transferase(Phosphotransferase) domain 1"/>
    <property type="match status" value="1"/>
</dbReference>
<protein>
    <recommendedName>
        <fullName evidence="4">Protein kinase domain-containing protein</fullName>
    </recommendedName>
</protein>
<evidence type="ECO:0000313" key="5">
    <source>
        <dbReference type="EnsemblPlants" id="Kaladp0024s0053.1.v1.1"/>
    </source>
</evidence>
<dbReference type="PANTHER" id="PTHR27001:SF931">
    <property type="entry name" value="OS11G0664100 PROTEIN"/>
    <property type="match status" value="1"/>
</dbReference>
<dbReference type="Gene3D" id="3.30.200.20">
    <property type="entry name" value="Phosphorylase Kinase, domain 1"/>
    <property type="match status" value="1"/>
</dbReference>
<feature type="binding site" evidence="3">
    <location>
        <position position="73"/>
    </location>
    <ligand>
        <name>ATP</name>
        <dbReference type="ChEBI" id="CHEBI:30616"/>
    </ligand>
</feature>
<dbReference type="Proteomes" id="UP000594263">
    <property type="component" value="Unplaced"/>
</dbReference>
<keyword evidence="6" id="KW-1185">Reference proteome</keyword>
<dbReference type="InterPro" id="IPR000719">
    <property type="entry name" value="Prot_kinase_dom"/>
</dbReference>
<evidence type="ECO:0000256" key="3">
    <source>
        <dbReference type="PROSITE-ProRule" id="PRU10141"/>
    </source>
</evidence>
<dbReference type="OMA" id="CNDEDAW"/>
<dbReference type="InterPro" id="IPR011009">
    <property type="entry name" value="Kinase-like_dom_sf"/>
</dbReference>
<dbReference type="PROSITE" id="PS00107">
    <property type="entry name" value="PROTEIN_KINASE_ATP"/>
    <property type="match status" value="1"/>
</dbReference>
<reference evidence="5" key="1">
    <citation type="submission" date="2021-01" db="UniProtKB">
        <authorList>
            <consortium name="EnsemblPlants"/>
        </authorList>
    </citation>
    <scope>IDENTIFICATION</scope>
</reference>
<dbReference type="SMART" id="SM00220">
    <property type="entry name" value="S_TKc"/>
    <property type="match status" value="1"/>
</dbReference>
<dbReference type="PROSITE" id="PS50011">
    <property type="entry name" value="PROTEIN_KINASE_DOM"/>
    <property type="match status" value="1"/>
</dbReference>
<dbReference type="GO" id="GO:0005886">
    <property type="term" value="C:plasma membrane"/>
    <property type="evidence" value="ECO:0007669"/>
    <property type="project" value="TreeGrafter"/>
</dbReference>
<proteinExistence type="predicted"/>
<keyword evidence="1 3" id="KW-0547">Nucleotide-binding</keyword>
<dbReference type="EnsemblPlants" id="Kaladp0024s0053.1.v1.1">
    <property type="protein sequence ID" value="Kaladp0024s0053.1.v1.1"/>
    <property type="gene ID" value="Kaladp0024s0053.v1.1"/>
</dbReference>
<dbReference type="Pfam" id="PF00069">
    <property type="entry name" value="Pkinase"/>
    <property type="match status" value="1"/>
</dbReference>
<dbReference type="SUPFAM" id="SSF56112">
    <property type="entry name" value="Protein kinase-like (PK-like)"/>
    <property type="match status" value="1"/>
</dbReference>
<evidence type="ECO:0000256" key="2">
    <source>
        <dbReference type="ARBA" id="ARBA00022840"/>
    </source>
</evidence>
<evidence type="ECO:0000259" key="4">
    <source>
        <dbReference type="PROSITE" id="PS50011"/>
    </source>
</evidence>
<sequence>MGVQCRKMTRTTQGSQARDVLQLHLTPIQMAIPEISYDKLVEITGDFSDPVGEGSFSEVYRGYLDGREVAVKKTTYRNSADKIFWEHEKNMIMLFSRNPNIIKCYGCTETSKFPSLFLVMEYVPKKLRDVNDGKFEINWMNFVDIMAQTADALIHIHQHDRVFVDLKPENIMFFMEREGIRVKLIDLGSIVQDGVMDCKYYTLQYAAPEVSRKEDRSGRKIPITSKADVYSIGAIMLELLTEGAKEENKRYAASKSASIYELLELKKKQRDHIVSRPVKEKWNLNLEMMKNISTIVMSCYKEAPNQRVSMQNVRDQLLLLK</sequence>
<dbReference type="AlphaFoldDB" id="A0A7N0T599"/>
<dbReference type="PANTHER" id="PTHR27001">
    <property type="entry name" value="OS01G0253100 PROTEIN"/>
    <property type="match status" value="1"/>
</dbReference>
<accession>A0A7N0T599</accession>
<keyword evidence="2 3" id="KW-0067">ATP-binding</keyword>
<evidence type="ECO:0000256" key="1">
    <source>
        <dbReference type="ARBA" id="ARBA00022741"/>
    </source>
</evidence>
<dbReference type="InterPro" id="IPR017441">
    <property type="entry name" value="Protein_kinase_ATP_BS"/>
</dbReference>
<organism evidence="5 6">
    <name type="scientific">Kalanchoe fedtschenkoi</name>
    <name type="common">Lavender scallops</name>
    <name type="synonym">South American air plant</name>
    <dbReference type="NCBI Taxonomy" id="63787"/>
    <lineage>
        <taxon>Eukaryota</taxon>
        <taxon>Viridiplantae</taxon>
        <taxon>Streptophyta</taxon>
        <taxon>Embryophyta</taxon>
        <taxon>Tracheophyta</taxon>
        <taxon>Spermatophyta</taxon>
        <taxon>Magnoliopsida</taxon>
        <taxon>eudicotyledons</taxon>
        <taxon>Gunneridae</taxon>
        <taxon>Pentapetalae</taxon>
        <taxon>Saxifragales</taxon>
        <taxon>Crassulaceae</taxon>
        <taxon>Kalanchoe</taxon>
    </lineage>
</organism>
<evidence type="ECO:0000313" key="6">
    <source>
        <dbReference type="Proteomes" id="UP000594263"/>
    </source>
</evidence>
<dbReference type="GO" id="GO:0005524">
    <property type="term" value="F:ATP binding"/>
    <property type="evidence" value="ECO:0007669"/>
    <property type="project" value="UniProtKB-UniRule"/>
</dbReference>
<feature type="domain" description="Protein kinase" evidence="4">
    <location>
        <begin position="45"/>
        <end position="319"/>
    </location>
</feature>